<dbReference type="PANTHER" id="PTHR39080:SF1">
    <property type="entry name" value="LARGE RIBOSOMAL SUBUNIT PROTEIN BL28A"/>
    <property type="match status" value="1"/>
</dbReference>
<dbReference type="GO" id="GO:0005840">
    <property type="term" value="C:ribosome"/>
    <property type="evidence" value="ECO:0007669"/>
    <property type="project" value="UniProtKB-KW"/>
</dbReference>
<evidence type="ECO:0000256" key="1">
    <source>
        <dbReference type="ARBA" id="ARBA00008760"/>
    </source>
</evidence>
<dbReference type="SUPFAM" id="SSF143800">
    <property type="entry name" value="L28p-like"/>
    <property type="match status" value="1"/>
</dbReference>
<evidence type="ECO:0000256" key="4">
    <source>
        <dbReference type="ARBA" id="ARBA00035174"/>
    </source>
</evidence>
<dbReference type="InterPro" id="IPR037147">
    <property type="entry name" value="Ribosomal_bL28_sf"/>
</dbReference>
<dbReference type="EMBL" id="FORX01000007">
    <property type="protein sequence ID" value="SFJ80764.1"/>
    <property type="molecule type" value="Genomic_DNA"/>
</dbReference>
<comment type="similarity">
    <text evidence="1 5">Belongs to the bacterial ribosomal protein bL28 family.</text>
</comment>
<gene>
    <name evidence="5" type="primary">rpmB</name>
    <name evidence="6" type="ORF">SAMN04488082_107116</name>
</gene>
<reference evidence="7" key="1">
    <citation type="submission" date="2016-10" db="EMBL/GenBank/DDBJ databases">
        <authorList>
            <person name="Varghese N."/>
            <person name="Submissions S."/>
        </authorList>
    </citation>
    <scope>NUCLEOTIDE SEQUENCE [LARGE SCALE GENOMIC DNA]</scope>
    <source>
        <strain evidence="7">DSM 5918</strain>
    </source>
</reference>
<dbReference type="STRING" id="52560.SAMN04488082_107116"/>
<dbReference type="GO" id="GO:0003735">
    <property type="term" value="F:structural constituent of ribosome"/>
    <property type="evidence" value="ECO:0007669"/>
    <property type="project" value="InterPro"/>
</dbReference>
<organism evidence="6 7">
    <name type="scientific">Desulfomicrobium apsheronum</name>
    <dbReference type="NCBI Taxonomy" id="52560"/>
    <lineage>
        <taxon>Bacteria</taxon>
        <taxon>Pseudomonadati</taxon>
        <taxon>Thermodesulfobacteriota</taxon>
        <taxon>Desulfovibrionia</taxon>
        <taxon>Desulfovibrionales</taxon>
        <taxon>Desulfomicrobiaceae</taxon>
        <taxon>Desulfomicrobium</taxon>
    </lineage>
</organism>
<evidence type="ECO:0000313" key="7">
    <source>
        <dbReference type="Proteomes" id="UP000198635"/>
    </source>
</evidence>
<evidence type="ECO:0000256" key="3">
    <source>
        <dbReference type="ARBA" id="ARBA00023274"/>
    </source>
</evidence>
<dbReference type="GO" id="GO:1990904">
    <property type="term" value="C:ribonucleoprotein complex"/>
    <property type="evidence" value="ECO:0007669"/>
    <property type="project" value="UniProtKB-KW"/>
</dbReference>
<keyword evidence="3 5" id="KW-0687">Ribonucleoprotein</keyword>
<dbReference type="InterPro" id="IPR050096">
    <property type="entry name" value="Bacterial_rp_bL28"/>
</dbReference>
<keyword evidence="7" id="KW-1185">Reference proteome</keyword>
<proteinExistence type="inferred from homology"/>
<evidence type="ECO:0000313" key="6">
    <source>
        <dbReference type="EMBL" id="SFJ80764.1"/>
    </source>
</evidence>
<dbReference type="Gene3D" id="2.30.170.40">
    <property type="entry name" value="Ribosomal protein L28/L24"/>
    <property type="match status" value="1"/>
</dbReference>
<dbReference type="AlphaFoldDB" id="A0A1I3UB69"/>
<evidence type="ECO:0000256" key="5">
    <source>
        <dbReference type="HAMAP-Rule" id="MF_00373"/>
    </source>
</evidence>
<dbReference type="GO" id="GO:0006412">
    <property type="term" value="P:translation"/>
    <property type="evidence" value="ECO:0007669"/>
    <property type="project" value="UniProtKB-UniRule"/>
</dbReference>
<dbReference type="RefSeq" id="WP_092374395.1">
    <property type="nucleotide sequence ID" value="NZ_FORX01000007.1"/>
</dbReference>
<sequence>MSKVCDICGKGPQVGNHVSHANNKTKRRFMPNLQSVRAQLQSGEVKRMKVCTQCIRSGAVTKPAVN</sequence>
<dbReference type="OrthoDB" id="9805609at2"/>
<accession>A0A1I3UB69</accession>
<dbReference type="Gene3D" id="2.20.150.30">
    <property type="match status" value="1"/>
</dbReference>
<keyword evidence="2 5" id="KW-0689">Ribosomal protein</keyword>
<dbReference type="NCBIfam" id="TIGR00009">
    <property type="entry name" value="L28"/>
    <property type="match status" value="1"/>
</dbReference>
<dbReference type="InterPro" id="IPR026569">
    <property type="entry name" value="Ribosomal_bL28"/>
</dbReference>
<protein>
    <recommendedName>
        <fullName evidence="4 5">Large ribosomal subunit protein bL28</fullName>
    </recommendedName>
</protein>
<dbReference type="InterPro" id="IPR034704">
    <property type="entry name" value="Ribosomal_bL28/bL31-like_sf"/>
</dbReference>
<dbReference type="PANTHER" id="PTHR39080">
    <property type="entry name" value="50S RIBOSOMAL PROTEIN L28"/>
    <property type="match status" value="1"/>
</dbReference>
<name>A0A1I3UB69_9BACT</name>
<dbReference type="Proteomes" id="UP000198635">
    <property type="component" value="Unassembled WGS sequence"/>
</dbReference>
<evidence type="ECO:0000256" key="2">
    <source>
        <dbReference type="ARBA" id="ARBA00022980"/>
    </source>
</evidence>
<dbReference type="HAMAP" id="MF_00373">
    <property type="entry name" value="Ribosomal_bL28"/>
    <property type="match status" value="1"/>
</dbReference>
<dbReference type="InterPro" id="IPR001383">
    <property type="entry name" value="Ribosomal_bL28_bact-type"/>
</dbReference>
<dbReference type="Pfam" id="PF00830">
    <property type="entry name" value="Ribosomal_L28"/>
    <property type="match status" value="1"/>
</dbReference>